<comment type="caution">
    <text evidence="2">The sequence shown here is derived from an EMBL/GenBank/DDBJ whole genome shotgun (WGS) entry which is preliminary data.</text>
</comment>
<feature type="domain" description="Serine/threonine specific protein phosphatases" evidence="1">
    <location>
        <begin position="73"/>
        <end position="78"/>
    </location>
</feature>
<dbReference type="EMBL" id="VLTJ01000007">
    <property type="protein sequence ID" value="TSH97928.1"/>
    <property type="molecule type" value="Genomic_DNA"/>
</dbReference>
<sequence>MNEWLQRHARNTHGRDIAVGDIHGHFSALRTELERIGFDPKRDRLFSVGDLVDRGPESAQVLTWLERPWLHAVRGNHEDMALRYAQGNPMDRENYRANGGGWFIDAAPVLRAKVAAALARLPWAIELQTEAGPVGLIHADCPGGDWGRLPERLETGRSARALALWDRTRITEGDTRPVAGLRALVVGHSPLADIRVLGNVHHIDTGGWLPDGHFTLLDLATLAPAEPLAQRRARPLR</sequence>
<dbReference type="AlphaFoldDB" id="A0A556AYE0"/>
<name>A0A556AYE0_9BURK</name>
<dbReference type="GO" id="GO:0005737">
    <property type="term" value="C:cytoplasm"/>
    <property type="evidence" value="ECO:0007669"/>
    <property type="project" value="TreeGrafter"/>
</dbReference>
<evidence type="ECO:0000313" key="3">
    <source>
        <dbReference type="Proteomes" id="UP000318405"/>
    </source>
</evidence>
<dbReference type="PROSITE" id="PS00125">
    <property type="entry name" value="SER_THR_PHOSPHATASE"/>
    <property type="match status" value="1"/>
</dbReference>
<dbReference type="PANTHER" id="PTHR42850:SF10">
    <property type="entry name" value="SERINE_THREONINE-PROTEIN PHOSPHATASE 1"/>
    <property type="match status" value="1"/>
</dbReference>
<reference evidence="2 3" key="1">
    <citation type="submission" date="2019-07" db="EMBL/GenBank/DDBJ databases">
        <title>Qingshengfaniella alkalisoli gen. nov., sp. nov., isolated from saline soil.</title>
        <authorList>
            <person name="Xu L."/>
            <person name="Huang X.-X."/>
            <person name="Sun J.-Q."/>
        </authorList>
    </citation>
    <scope>NUCLEOTIDE SEQUENCE [LARGE SCALE GENOMIC DNA]</scope>
    <source>
        <strain evidence="2 3">DSM 27279</strain>
    </source>
</reference>
<dbReference type="GO" id="GO:0008803">
    <property type="term" value="F:bis(5'-nucleosyl)-tetraphosphatase (symmetrical) activity"/>
    <property type="evidence" value="ECO:0007669"/>
    <property type="project" value="TreeGrafter"/>
</dbReference>
<keyword evidence="3" id="KW-1185">Reference proteome</keyword>
<dbReference type="RefSeq" id="WP_143946810.1">
    <property type="nucleotide sequence ID" value="NZ_BAABMB010000004.1"/>
</dbReference>
<dbReference type="Proteomes" id="UP000318405">
    <property type="component" value="Unassembled WGS sequence"/>
</dbReference>
<dbReference type="SUPFAM" id="SSF56300">
    <property type="entry name" value="Metallo-dependent phosphatases"/>
    <property type="match status" value="1"/>
</dbReference>
<dbReference type="GO" id="GO:0110154">
    <property type="term" value="P:RNA decapping"/>
    <property type="evidence" value="ECO:0007669"/>
    <property type="project" value="TreeGrafter"/>
</dbReference>
<dbReference type="InterPro" id="IPR029052">
    <property type="entry name" value="Metallo-depent_PP-like"/>
</dbReference>
<evidence type="ECO:0000259" key="1">
    <source>
        <dbReference type="PROSITE" id="PS00125"/>
    </source>
</evidence>
<gene>
    <name evidence="2" type="ORF">FOZ76_03820</name>
</gene>
<dbReference type="InterPro" id="IPR050126">
    <property type="entry name" value="Ap4A_hydrolase"/>
</dbReference>
<dbReference type="OrthoDB" id="5296354at2"/>
<accession>A0A556AYE0</accession>
<proteinExistence type="predicted"/>
<dbReference type="InterPro" id="IPR004843">
    <property type="entry name" value="Calcineurin-like_PHP"/>
</dbReference>
<evidence type="ECO:0000313" key="2">
    <source>
        <dbReference type="EMBL" id="TSH97928.1"/>
    </source>
</evidence>
<dbReference type="PANTHER" id="PTHR42850">
    <property type="entry name" value="METALLOPHOSPHOESTERASE"/>
    <property type="match status" value="1"/>
</dbReference>
<protein>
    <submittedName>
        <fullName evidence="2">Serine/threonine protein phosphatase</fullName>
    </submittedName>
</protein>
<dbReference type="Gene3D" id="3.60.21.10">
    <property type="match status" value="1"/>
</dbReference>
<dbReference type="InterPro" id="IPR006186">
    <property type="entry name" value="Ser/Thr-sp_prot-phosphatase"/>
</dbReference>
<organism evidence="2 3">
    <name type="scientific">Verticiella sediminum</name>
    <dbReference type="NCBI Taxonomy" id="1247510"/>
    <lineage>
        <taxon>Bacteria</taxon>
        <taxon>Pseudomonadati</taxon>
        <taxon>Pseudomonadota</taxon>
        <taxon>Betaproteobacteria</taxon>
        <taxon>Burkholderiales</taxon>
        <taxon>Alcaligenaceae</taxon>
        <taxon>Verticiella</taxon>
    </lineage>
</organism>
<dbReference type="GO" id="GO:0016791">
    <property type="term" value="F:phosphatase activity"/>
    <property type="evidence" value="ECO:0007669"/>
    <property type="project" value="TreeGrafter"/>
</dbReference>
<dbReference type="Pfam" id="PF00149">
    <property type="entry name" value="Metallophos"/>
    <property type="match status" value="1"/>
</dbReference>